<comment type="caution">
    <text evidence="2">The sequence shown here is derived from an EMBL/GenBank/DDBJ whole genome shotgun (WGS) entry which is preliminary data.</text>
</comment>
<protein>
    <submittedName>
        <fullName evidence="2">Uncharacterized protein</fullName>
    </submittedName>
</protein>
<evidence type="ECO:0000313" key="3">
    <source>
        <dbReference type="Proteomes" id="UP000070121"/>
    </source>
</evidence>
<keyword evidence="3" id="KW-1185">Reference proteome</keyword>
<proteinExistence type="predicted"/>
<dbReference type="EMBL" id="JFFI01001669">
    <property type="protein sequence ID" value="KXH56129.1"/>
    <property type="molecule type" value="Genomic_DNA"/>
</dbReference>
<feature type="compositionally biased region" description="Basic and acidic residues" evidence="1">
    <location>
        <begin position="39"/>
        <end position="51"/>
    </location>
</feature>
<organism evidence="2 3">
    <name type="scientific">Colletotrichum salicis</name>
    <dbReference type="NCBI Taxonomy" id="1209931"/>
    <lineage>
        <taxon>Eukaryota</taxon>
        <taxon>Fungi</taxon>
        <taxon>Dikarya</taxon>
        <taxon>Ascomycota</taxon>
        <taxon>Pezizomycotina</taxon>
        <taxon>Sordariomycetes</taxon>
        <taxon>Hypocreomycetidae</taxon>
        <taxon>Glomerellales</taxon>
        <taxon>Glomerellaceae</taxon>
        <taxon>Colletotrichum</taxon>
        <taxon>Colletotrichum acutatum species complex</taxon>
    </lineage>
</organism>
<feature type="compositionally biased region" description="Low complexity" evidence="1">
    <location>
        <begin position="116"/>
        <end position="136"/>
    </location>
</feature>
<evidence type="ECO:0000313" key="2">
    <source>
        <dbReference type="EMBL" id="KXH56129.1"/>
    </source>
</evidence>
<sequence length="166" mass="18002">WSSSQPSPTTASRDFSCSSSSSWVHPASPASDFALLPSRQRDSTHTLRESDVGYDFGNMPKMSLPPSRASVARRSRASMHFPPTTSTAPNCPAVHGRRQRHLAFIGPSSTEDRVHSSPSPTSTDAATTNLTQNTNTSPMRLLSITDSSDEMRKRARDVLTGGLICR</sequence>
<accession>A0A135U6W7</accession>
<name>A0A135U6W7_9PEZI</name>
<feature type="compositionally biased region" description="Polar residues" evidence="1">
    <location>
        <begin position="1"/>
        <end position="10"/>
    </location>
</feature>
<feature type="region of interest" description="Disordered" evidence="1">
    <location>
        <begin position="108"/>
        <end position="137"/>
    </location>
</feature>
<feature type="region of interest" description="Disordered" evidence="1">
    <location>
        <begin position="1"/>
        <end position="95"/>
    </location>
</feature>
<feature type="compositionally biased region" description="Low complexity" evidence="1">
    <location>
        <begin position="11"/>
        <end position="31"/>
    </location>
</feature>
<dbReference type="Proteomes" id="UP000070121">
    <property type="component" value="Unassembled WGS sequence"/>
</dbReference>
<gene>
    <name evidence="2" type="ORF">CSAL01_08431</name>
</gene>
<reference evidence="2 3" key="1">
    <citation type="submission" date="2014-02" db="EMBL/GenBank/DDBJ databases">
        <title>The genome sequence of Colletotrichum salicis CBS 607.94.</title>
        <authorList>
            <person name="Baroncelli R."/>
            <person name="Thon M.R."/>
        </authorList>
    </citation>
    <scope>NUCLEOTIDE SEQUENCE [LARGE SCALE GENOMIC DNA]</scope>
    <source>
        <strain evidence="2 3">CBS 607.94</strain>
    </source>
</reference>
<feature type="non-terminal residue" evidence="2">
    <location>
        <position position="1"/>
    </location>
</feature>
<evidence type="ECO:0000256" key="1">
    <source>
        <dbReference type="SAM" id="MobiDB-lite"/>
    </source>
</evidence>
<dbReference type="AlphaFoldDB" id="A0A135U6W7"/>